<evidence type="ECO:0000256" key="7">
    <source>
        <dbReference type="SAM" id="Phobius"/>
    </source>
</evidence>
<dbReference type="GO" id="GO:0016020">
    <property type="term" value="C:membrane"/>
    <property type="evidence" value="ECO:0007669"/>
    <property type="project" value="UniProtKB-SubCell"/>
</dbReference>
<keyword evidence="2 7" id="KW-0812">Transmembrane</keyword>
<evidence type="ECO:0000256" key="4">
    <source>
        <dbReference type="ARBA" id="ARBA00023136"/>
    </source>
</evidence>
<keyword evidence="10" id="KW-1185">Reference proteome</keyword>
<feature type="domain" description="VASt" evidence="8">
    <location>
        <begin position="288"/>
        <end position="460"/>
    </location>
</feature>
<dbReference type="SMART" id="SM00568">
    <property type="entry name" value="GRAM"/>
    <property type="match status" value="1"/>
</dbReference>
<dbReference type="FunFam" id="2.30.29.30:FF:000008">
    <property type="entry name" value="GRAM domain containing 1B"/>
    <property type="match status" value="1"/>
</dbReference>
<dbReference type="PROSITE" id="PS51778">
    <property type="entry name" value="VAST"/>
    <property type="match status" value="1"/>
</dbReference>
<dbReference type="GO" id="GO:0043069">
    <property type="term" value="P:negative regulation of programmed cell death"/>
    <property type="evidence" value="ECO:0007669"/>
    <property type="project" value="TreeGrafter"/>
</dbReference>
<feature type="compositionally biased region" description="Basic and acidic residues" evidence="6">
    <location>
        <begin position="200"/>
        <end position="226"/>
    </location>
</feature>
<dbReference type="Pfam" id="PF02893">
    <property type="entry name" value="GRAM"/>
    <property type="match status" value="1"/>
</dbReference>
<evidence type="ECO:0000256" key="2">
    <source>
        <dbReference type="ARBA" id="ARBA00022692"/>
    </source>
</evidence>
<sequence length="645" mass="73378">MEGDQLGRSPLVQHRNSLDEQREPILPAGLDSILDDDDDFELTFSLDVQQRAAAESLARSRQVLRSEEYRQLFHLPPEEVLIQDFNCALQKKILLQGHMYLFEHYVCFYSNIFGYEKKKIIVLKDVTSVRKARTAGLFPNAIEIVAWGKKSFFASFLSRDEAYRLIVEGWSRHSRNAIMDSETQSNSSVPITHHMQAAQEQHDVCVSESSFESRDNAEVPSEHTVEADITGGNDGEVNDVDATEVGLPPVDSSSSSETTDANISEGLPSKGGNFWEVEDEDAPNVPQQYKTVLECELPVDVREFFQYFFSDDSIKFCESFHKRCGDEGFQCTNWAKDQHFGHVRDVSFRHPVKVYFGPKASNCQEVQRYRVYQNNHLIVETSQQMNDIPYGDYFRVEGRWDVVPVMDKATPHCAVHVFVDVSFSKKTVWKGKIEQGTHDECKDVYATWLAEAHRLLQEKGLLNNKQTREAVKSKPKRKLDLERGQTQGHVKISKNINKSLSSQTTRSSQSKQPLQVQPSMSTTMFQHLPQHFSLANLTSVGQGKLLIIICMMVVFLLIQMGLIISLSRSTKIQYIPLNQPRWGECHDSLSRHCGRQDVALLQQSTQLMWEEINIAEARLKALQHSLDLLRINLNLAEKIPSPATG</sequence>
<dbReference type="Proteomes" id="UP000886520">
    <property type="component" value="Chromosome 3"/>
</dbReference>
<dbReference type="PANTHER" id="PTHR47666">
    <property type="entry name" value="PROTEIN VASCULAR ASSOCIATED DEATH 1, CHLOROPLASTIC"/>
    <property type="match status" value="1"/>
</dbReference>
<feature type="compositionally biased region" description="Basic and acidic residues" evidence="6">
    <location>
        <begin position="466"/>
        <end position="483"/>
    </location>
</feature>
<proteinExistence type="predicted"/>
<organism evidence="9 10">
    <name type="scientific">Adiantum capillus-veneris</name>
    <name type="common">Maidenhair fern</name>
    <dbReference type="NCBI Taxonomy" id="13818"/>
    <lineage>
        <taxon>Eukaryota</taxon>
        <taxon>Viridiplantae</taxon>
        <taxon>Streptophyta</taxon>
        <taxon>Embryophyta</taxon>
        <taxon>Tracheophyta</taxon>
        <taxon>Polypodiopsida</taxon>
        <taxon>Polypodiidae</taxon>
        <taxon>Polypodiales</taxon>
        <taxon>Pteridineae</taxon>
        <taxon>Pteridaceae</taxon>
        <taxon>Vittarioideae</taxon>
        <taxon>Adiantum</taxon>
    </lineage>
</organism>
<feature type="coiled-coil region" evidence="5">
    <location>
        <begin position="612"/>
        <end position="639"/>
    </location>
</feature>
<dbReference type="InterPro" id="IPR011993">
    <property type="entry name" value="PH-like_dom_sf"/>
</dbReference>
<evidence type="ECO:0000256" key="3">
    <source>
        <dbReference type="ARBA" id="ARBA00022989"/>
    </source>
</evidence>
<dbReference type="Pfam" id="PF16016">
    <property type="entry name" value="VASt"/>
    <property type="match status" value="1"/>
</dbReference>
<dbReference type="PANTHER" id="PTHR47666:SF1">
    <property type="entry name" value="PROTEIN VASCULAR ASSOCIATED DEATH 1, CHLOROPLASTIC"/>
    <property type="match status" value="1"/>
</dbReference>
<feature type="compositionally biased region" description="Low complexity" evidence="6">
    <location>
        <begin position="493"/>
        <end position="512"/>
    </location>
</feature>
<keyword evidence="4 7" id="KW-0472">Membrane</keyword>
<accession>A0A9D4ZP83</accession>
<evidence type="ECO:0000256" key="5">
    <source>
        <dbReference type="SAM" id="Coils"/>
    </source>
</evidence>
<feature type="region of interest" description="Disordered" evidence="6">
    <location>
        <begin position="197"/>
        <end position="276"/>
    </location>
</feature>
<dbReference type="EMBL" id="JABFUD020000002">
    <property type="protein sequence ID" value="KAI5082734.1"/>
    <property type="molecule type" value="Genomic_DNA"/>
</dbReference>
<dbReference type="Gene3D" id="2.30.29.30">
    <property type="entry name" value="Pleckstrin-homology domain (PH domain)/Phosphotyrosine-binding domain (PTB)"/>
    <property type="match status" value="1"/>
</dbReference>
<evidence type="ECO:0000313" key="9">
    <source>
        <dbReference type="EMBL" id="KAI5082734.1"/>
    </source>
</evidence>
<dbReference type="InterPro" id="IPR004182">
    <property type="entry name" value="GRAM"/>
</dbReference>
<protein>
    <recommendedName>
        <fullName evidence="8">VASt domain-containing protein</fullName>
    </recommendedName>
</protein>
<name>A0A9D4ZP83_ADICA</name>
<dbReference type="CDD" id="cd13220">
    <property type="entry name" value="PH-GRAM_GRAMDC"/>
    <property type="match status" value="1"/>
</dbReference>
<comment type="caution">
    <text evidence="9">The sequence shown here is derived from an EMBL/GenBank/DDBJ whole genome shotgun (WGS) entry which is preliminary data.</text>
</comment>
<feature type="compositionally biased region" description="Polar residues" evidence="6">
    <location>
        <begin position="251"/>
        <end position="262"/>
    </location>
</feature>
<dbReference type="OrthoDB" id="2162691at2759"/>
<evidence type="ECO:0000256" key="1">
    <source>
        <dbReference type="ARBA" id="ARBA00004167"/>
    </source>
</evidence>
<feature type="transmembrane region" description="Helical" evidence="7">
    <location>
        <begin position="545"/>
        <end position="566"/>
    </location>
</feature>
<evidence type="ECO:0000256" key="6">
    <source>
        <dbReference type="SAM" id="MobiDB-lite"/>
    </source>
</evidence>
<dbReference type="AlphaFoldDB" id="A0A9D4ZP83"/>
<gene>
    <name evidence="9" type="ORF">GOP47_0002477</name>
</gene>
<reference evidence="9" key="1">
    <citation type="submission" date="2021-01" db="EMBL/GenBank/DDBJ databases">
        <title>Adiantum capillus-veneris genome.</title>
        <authorList>
            <person name="Fang Y."/>
            <person name="Liao Q."/>
        </authorList>
    </citation>
    <scope>NUCLEOTIDE SEQUENCE</scope>
    <source>
        <strain evidence="9">H3</strain>
        <tissue evidence="9">Leaf</tissue>
    </source>
</reference>
<comment type="subcellular location">
    <subcellularLocation>
        <location evidence="1">Membrane</location>
        <topology evidence="1">Single-pass membrane protein</topology>
    </subcellularLocation>
</comment>
<keyword evidence="3 7" id="KW-1133">Transmembrane helix</keyword>
<keyword evidence="5" id="KW-0175">Coiled coil</keyword>
<evidence type="ECO:0000313" key="10">
    <source>
        <dbReference type="Proteomes" id="UP000886520"/>
    </source>
</evidence>
<evidence type="ECO:0000259" key="8">
    <source>
        <dbReference type="PROSITE" id="PS51778"/>
    </source>
</evidence>
<dbReference type="InterPro" id="IPR031968">
    <property type="entry name" value="VASt"/>
</dbReference>
<feature type="region of interest" description="Disordered" evidence="6">
    <location>
        <begin position="466"/>
        <end position="515"/>
    </location>
</feature>